<dbReference type="AlphaFoldDB" id="A0A4R0NTC6"/>
<dbReference type="Pfam" id="PF01928">
    <property type="entry name" value="CYTH"/>
    <property type="match status" value="1"/>
</dbReference>
<gene>
    <name evidence="3" type="ORF">EZ449_16475</name>
</gene>
<evidence type="ECO:0000313" key="3">
    <source>
        <dbReference type="EMBL" id="TCD04549.1"/>
    </source>
</evidence>
<evidence type="ECO:0000256" key="1">
    <source>
        <dbReference type="PIRSR" id="PIRSR016487-1"/>
    </source>
</evidence>
<comment type="caution">
    <text evidence="3">The sequence shown here is derived from an EMBL/GenBank/DDBJ whole genome shotgun (WGS) entry which is preliminary data.</text>
</comment>
<dbReference type="SUPFAM" id="SSF55154">
    <property type="entry name" value="CYTH-like phosphatases"/>
    <property type="match status" value="1"/>
</dbReference>
<proteinExistence type="predicted"/>
<protein>
    <submittedName>
        <fullName evidence="3">CYTH domain-containing protein</fullName>
    </submittedName>
</protein>
<accession>A0A4R0NTC6</accession>
<dbReference type="PIRSF" id="PIRSF016487">
    <property type="entry name" value="CYTH_UCP016487"/>
    <property type="match status" value="1"/>
</dbReference>
<evidence type="ECO:0000259" key="2">
    <source>
        <dbReference type="PROSITE" id="PS51707"/>
    </source>
</evidence>
<dbReference type="RefSeq" id="WP_131560854.1">
    <property type="nucleotide sequence ID" value="NZ_SJSN01000014.1"/>
</dbReference>
<dbReference type="PROSITE" id="PS51707">
    <property type="entry name" value="CYTH"/>
    <property type="match status" value="1"/>
</dbReference>
<dbReference type="SMART" id="SM01118">
    <property type="entry name" value="CYTH"/>
    <property type="match status" value="1"/>
</dbReference>
<dbReference type="OrthoDB" id="9805588at2"/>
<dbReference type="PANTHER" id="PTHR40114">
    <property type="entry name" value="SLR0698 PROTEIN"/>
    <property type="match status" value="1"/>
</dbReference>
<dbReference type="PANTHER" id="PTHR40114:SF1">
    <property type="entry name" value="SLR0698 PROTEIN"/>
    <property type="match status" value="1"/>
</dbReference>
<dbReference type="InterPro" id="IPR023577">
    <property type="entry name" value="CYTH_domain"/>
</dbReference>
<feature type="active site" description="Proton acceptor" evidence="1">
    <location>
        <position position="31"/>
    </location>
</feature>
<name>A0A4R0NTC6_9SPHI</name>
<evidence type="ECO:0000313" key="4">
    <source>
        <dbReference type="Proteomes" id="UP000291485"/>
    </source>
</evidence>
<reference evidence="3 4" key="1">
    <citation type="submission" date="2019-02" db="EMBL/GenBank/DDBJ databases">
        <title>Pedobacter sp. RP-3-11 sp. nov., isolated from Arctic soil.</title>
        <authorList>
            <person name="Dahal R.H."/>
        </authorList>
    </citation>
    <scope>NUCLEOTIDE SEQUENCE [LARGE SCALE GENOMIC DNA]</scope>
    <source>
        <strain evidence="3 4">RP-3-11</strain>
    </source>
</reference>
<dbReference type="InterPro" id="IPR012042">
    <property type="entry name" value="NeuTTM/CthTTM-like"/>
</dbReference>
<feature type="domain" description="CYTH" evidence="2">
    <location>
        <begin position="2"/>
        <end position="149"/>
    </location>
</feature>
<dbReference type="EMBL" id="SJSN01000014">
    <property type="protein sequence ID" value="TCD04549.1"/>
    <property type="molecule type" value="Genomic_DNA"/>
</dbReference>
<dbReference type="CDD" id="cd07891">
    <property type="entry name" value="CYTH-like_CthTTM-like_1"/>
    <property type="match status" value="1"/>
</dbReference>
<dbReference type="InterPro" id="IPR033469">
    <property type="entry name" value="CYTH-like_dom_sf"/>
</dbReference>
<keyword evidence="4" id="KW-1185">Reference proteome</keyword>
<sequence length="157" mass="18495">MGKEIERKFLLNHTEWLKLDKPAGKHFRQGYILTDPNKTIRVRITETQAWLTIKGISIGASRSEFEYEIPLEEATELLDNFSESKLAKIRHEITHQGKLWEVDVFLGENDGLIVAEIELESEDEQFDLPHWVAEEVTHDKKYYNSNLTMYPYKDWKV</sequence>
<dbReference type="Proteomes" id="UP000291485">
    <property type="component" value="Unassembled WGS sequence"/>
</dbReference>
<dbReference type="Gene3D" id="2.40.320.10">
    <property type="entry name" value="Hypothetical Protein Pfu-838710-001"/>
    <property type="match status" value="1"/>
</dbReference>
<organism evidence="3 4">
    <name type="scientific">Pedobacter frigidisoli</name>
    <dbReference type="NCBI Taxonomy" id="2530455"/>
    <lineage>
        <taxon>Bacteria</taxon>
        <taxon>Pseudomonadati</taxon>
        <taxon>Bacteroidota</taxon>
        <taxon>Sphingobacteriia</taxon>
        <taxon>Sphingobacteriales</taxon>
        <taxon>Sphingobacteriaceae</taxon>
        <taxon>Pedobacter</taxon>
    </lineage>
</organism>